<evidence type="ECO:0000313" key="1">
    <source>
        <dbReference type="EMBL" id="KAI4303881.1"/>
    </source>
</evidence>
<organism evidence="1 2">
    <name type="scientific">Melastoma candidum</name>
    <dbReference type="NCBI Taxonomy" id="119954"/>
    <lineage>
        <taxon>Eukaryota</taxon>
        <taxon>Viridiplantae</taxon>
        <taxon>Streptophyta</taxon>
        <taxon>Embryophyta</taxon>
        <taxon>Tracheophyta</taxon>
        <taxon>Spermatophyta</taxon>
        <taxon>Magnoliopsida</taxon>
        <taxon>eudicotyledons</taxon>
        <taxon>Gunneridae</taxon>
        <taxon>Pentapetalae</taxon>
        <taxon>rosids</taxon>
        <taxon>malvids</taxon>
        <taxon>Myrtales</taxon>
        <taxon>Melastomataceae</taxon>
        <taxon>Melastomatoideae</taxon>
        <taxon>Melastomateae</taxon>
        <taxon>Melastoma</taxon>
    </lineage>
</organism>
<dbReference type="EMBL" id="CM042891">
    <property type="protein sequence ID" value="KAI4303881.1"/>
    <property type="molecule type" value="Genomic_DNA"/>
</dbReference>
<comment type="caution">
    <text evidence="1">The sequence shown here is derived from an EMBL/GenBank/DDBJ whole genome shotgun (WGS) entry which is preliminary data.</text>
</comment>
<sequence length="297" mass="32952">MGSETTGSRLRMWNRGPMQQGSPGPAARGSEVTILKGPMIGNNNYRPMGNKGAVIPVIPTTRRRLSQEEIAERRQKGLCFGCNEPYIRDHRCSRRQIFSLWVNSVGDEDESRQPIGEKDEDVQVTLHAINGEDGVEGAKTMRVEGQYKGKTLQILIDSGSTHNFIDMGVVKGLGISTVSIKPVSVTVADGRSIKSSRSLQCFEWEMQGQTFTANFFIIPLAGCEMVLGVQWLANLGDITWNFQSAHMRFQRAGRLITLRGGDQKQERKLWKVVQGKAISRSILQQMTAICIQPSVAD</sequence>
<proteinExistence type="predicted"/>
<dbReference type="Proteomes" id="UP001057402">
    <property type="component" value="Chromosome 12"/>
</dbReference>
<gene>
    <name evidence="1" type="ORF">MLD38_039466</name>
</gene>
<evidence type="ECO:0000313" key="2">
    <source>
        <dbReference type="Proteomes" id="UP001057402"/>
    </source>
</evidence>
<accession>A0ACB9L259</accession>
<keyword evidence="2" id="KW-1185">Reference proteome</keyword>
<reference evidence="2" key="1">
    <citation type="journal article" date="2023" name="Front. Plant Sci.">
        <title>Chromosomal-level genome assembly of Melastoma candidum provides insights into trichome evolution.</title>
        <authorList>
            <person name="Zhong Y."/>
            <person name="Wu W."/>
            <person name="Sun C."/>
            <person name="Zou P."/>
            <person name="Liu Y."/>
            <person name="Dai S."/>
            <person name="Zhou R."/>
        </authorList>
    </citation>
    <scope>NUCLEOTIDE SEQUENCE [LARGE SCALE GENOMIC DNA]</scope>
</reference>
<name>A0ACB9L259_9MYRT</name>
<protein>
    <submittedName>
        <fullName evidence="1">Uncharacterized protein</fullName>
    </submittedName>
</protein>